<evidence type="ECO:0000256" key="1">
    <source>
        <dbReference type="SAM" id="Phobius"/>
    </source>
</evidence>
<keyword evidence="1" id="KW-1133">Transmembrane helix</keyword>
<evidence type="ECO:0000313" key="3">
    <source>
        <dbReference type="Proteomes" id="UP001519654"/>
    </source>
</evidence>
<feature type="transmembrane region" description="Helical" evidence="1">
    <location>
        <begin position="30"/>
        <end position="50"/>
    </location>
</feature>
<evidence type="ECO:0000313" key="2">
    <source>
        <dbReference type="EMBL" id="MBU2662350.1"/>
    </source>
</evidence>
<comment type="caution">
    <text evidence="2">The sequence shown here is derived from an EMBL/GenBank/DDBJ whole genome shotgun (WGS) entry which is preliminary data.</text>
</comment>
<dbReference type="EMBL" id="JAHKKG010000001">
    <property type="protein sequence ID" value="MBU2662350.1"/>
    <property type="molecule type" value="Genomic_DNA"/>
</dbReference>
<dbReference type="Proteomes" id="UP001519654">
    <property type="component" value="Unassembled WGS sequence"/>
</dbReference>
<evidence type="ECO:0008006" key="4">
    <source>
        <dbReference type="Google" id="ProtNLM"/>
    </source>
</evidence>
<feature type="transmembrane region" description="Helical" evidence="1">
    <location>
        <begin position="122"/>
        <end position="140"/>
    </location>
</feature>
<sequence length="160" mass="17869">MLDRVIRWNLDLNGDLYGDERERYRWYEGITAAASMQWLAVPWAAAIMVWPLGRSSVLPLAVVLVLMLFPIWLCGVYVRRRRVDTTPRVWDAKRFVLGVLGGTPYAFFLVGALRAYDPDGSTWVGAAVGGVIGAVGGIVAQMVQSRRRRRDEALATADED</sequence>
<feature type="transmembrane region" description="Helical" evidence="1">
    <location>
        <begin position="56"/>
        <end position="74"/>
    </location>
</feature>
<proteinExistence type="predicted"/>
<protein>
    <recommendedName>
        <fullName evidence="4">DUF2029 domain-containing protein</fullName>
    </recommendedName>
</protein>
<feature type="transmembrane region" description="Helical" evidence="1">
    <location>
        <begin position="95"/>
        <end position="116"/>
    </location>
</feature>
<reference evidence="2 3" key="1">
    <citation type="submission" date="2021-06" db="EMBL/GenBank/DDBJ databases">
        <title>Actinoplanes lichenicola sp. nov., and Actinoplanes ovalisporus sp. nov., isolated from lichen in Thailand.</title>
        <authorList>
            <person name="Saeng-In P."/>
            <person name="Kanchanasin P."/>
            <person name="Yuki M."/>
            <person name="Kudo T."/>
            <person name="Ohkuma M."/>
            <person name="Phongsopitanun W."/>
            <person name="Tanasupawat S."/>
        </authorList>
    </citation>
    <scope>NUCLEOTIDE SEQUENCE [LARGE SCALE GENOMIC DNA]</scope>
    <source>
        <strain evidence="2 3">NBRC 110975</strain>
    </source>
</reference>
<organism evidence="2 3">
    <name type="scientific">Paractinoplanes bogorensis</name>
    <dbReference type="NCBI Taxonomy" id="1610840"/>
    <lineage>
        <taxon>Bacteria</taxon>
        <taxon>Bacillati</taxon>
        <taxon>Actinomycetota</taxon>
        <taxon>Actinomycetes</taxon>
        <taxon>Micromonosporales</taxon>
        <taxon>Micromonosporaceae</taxon>
        <taxon>Paractinoplanes</taxon>
    </lineage>
</organism>
<accession>A0ABS5YG65</accession>
<name>A0ABS5YG65_9ACTN</name>
<gene>
    <name evidence="2" type="ORF">KOI35_02390</name>
</gene>
<keyword evidence="3" id="KW-1185">Reference proteome</keyword>
<keyword evidence="1" id="KW-0472">Membrane</keyword>
<keyword evidence="1" id="KW-0812">Transmembrane</keyword>